<proteinExistence type="predicted"/>
<feature type="region of interest" description="Disordered" evidence="1">
    <location>
        <begin position="1"/>
        <end position="40"/>
    </location>
</feature>
<reference evidence="2" key="2">
    <citation type="submission" date="2000-03" db="EMBL/GenBank/DDBJ databases">
        <title>Arabidopsis thaliana chromosome 1 BAC F21N10 genomic sequence.</title>
        <authorList>
            <person name="Lin X."/>
            <person name="Kaul S."/>
            <person name="Town C.D."/>
            <person name="Benito M."/>
            <person name="Creasy T.H."/>
            <person name="Haas B.J."/>
            <person name="Wu D."/>
            <person name="Maiti R."/>
            <person name="Ronning C.M."/>
            <person name="Koo H."/>
            <person name="Fujii C.Y."/>
            <person name="Utterback T.R."/>
            <person name="Barnstead M.E."/>
            <person name="Bowman C.L."/>
            <person name="White O."/>
            <person name="Nierman W.C."/>
            <person name="Fraser C.M."/>
        </authorList>
    </citation>
    <scope>NUCLEOTIDE SEQUENCE</scope>
</reference>
<gene>
    <name evidence="2" type="primary">F21N10.7</name>
</gene>
<dbReference type="EMBL" id="AC027033">
    <property type="protein sequence ID" value="AAG12676.1"/>
    <property type="molecule type" value="Genomic_DNA"/>
</dbReference>
<protein>
    <submittedName>
        <fullName evidence="2">Mitochondrial heat shock 22kDa protein, putative; 60724-61031</fullName>
    </submittedName>
</protein>
<reference key="1">
    <citation type="journal article" date="2000" name="Nature">
        <title>Sequence and analysis of chromosome 1 of the plant Arabidopsis thaliana.</title>
        <authorList>
            <person name="Theologis A."/>
            <person name="Ecker J.R."/>
            <person name="Palm C.J."/>
            <person name="Federspiel N.A."/>
            <person name="Kaul S."/>
            <person name="White O."/>
            <person name="Alonso J."/>
            <person name="Altafi H."/>
            <person name="Araujo R."/>
            <person name="Bowman C.L."/>
            <person name="Brooks S.Y."/>
            <person name="Buehler E."/>
            <person name="Chan A."/>
            <person name="Chao Q."/>
            <person name="Chen H."/>
            <person name="Cheuk R.F."/>
            <person name="Chin C.W."/>
            <person name="Chung M.K."/>
            <person name="Conn L."/>
            <person name="Conway A.B."/>
            <person name="Conway A.R."/>
            <person name="Creasy T.H."/>
            <person name="Dewar K."/>
            <person name="Dunn P."/>
            <person name="Etgu P."/>
            <person name="Feldblyum T.V."/>
            <person name="Feng J."/>
            <person name="Fong B."/>
            <person name="Fujii C.Y."/>
            <person name="Gill J.E."/>
            <person name="Goldsmith A.D."/>
            <person name="Haas B."/>
            <person name="Hansen N.F."/>
            <person name="Hughes B."/>
            <person name="Huizar L."/>
            <person name="Hunter J.L."/>
            <person name="Jenkins J."/>
            <person name="Johnson-Hopson C."/>
            <person name="Khan S."/>
            <person name="Khaykin E."/>
            <person name="Kim C.J."/>
            <person name="Koo H.L."/>
            <person name="Kremenetskaia I."/>
            <person name="Kurtz D.B."/>
            <person name="Kwan A."/>
            <person name="Lam B."/>
            <person name="Langin-Hooper S."/>
            <person name="Lee A."/>
            <person name="Lee J.M."/>
            <person name="Lenz C.A."/>
            <person name="Li J.H."/>
            <person name="Li Y."/>
            <person name="Lin X."/>
            <person name="Liu S.X."/>
            <person name="Liu Z.A."/>
            <person name="Luros J.S."/>
            <person name="Maiti R."/>
            <person name="Marziali A."/>
            <person name="Militscher J."/>
            <person name="Miranda M."/>
            <person name="Nguyen M."/>
            <person name="Nierman W.C."/>
            <person name="Osborne B.I."/>
            <person name="Pai G."/>
            <person name="Peterson J."/>
            <person name="Pham P.K."/>
            <person name="Rizzo M."/>
            <person name="Rooney T."/>
            <person name="Rowley D."/>
            <person name="Sakano H."/>
            <person name="Salzberg S.L."/>
            <person name="Schwartz J.R."/>
            <person name="Shinn P."/>
            <person name="Southwick A.M."/>
            <person name="Sun H."/>
            <person name="Tallon L.J."/>
            <person name="Tambunga G."/>
            <person name="Toriumi M.J."/>
            <person name="Town C.D."/>
            <person name="Utterback T."/>
            <person name="Van Aken S."/>
            <person name="Vaysberg M."/>
            <person name="Vysotskaia V.S."/>
            <person name="Walker M."/>
            <person name="Wu D."/>
            <person name="Yu G."/>
            <person name="Fraser C.M."/>
            <person name="Venter J.C."/>
            <person name="Davis R.W."/>
        </authorList>
    </citation>
    <scope>NUCLEOTIDE SEQUENCE [LARGE SCALE GENOMIC DNA]</scope>
    <source>
        <strain>cv. Columbia</strain>
    </source>
</reference>
<evidence type="ECO:0000313" key="2">
    <source>
        <dbReference type="EMBL" id="AAG12676.1"/>
    </source>
</evidence>
<name>Q9FWJ7_ARATH</name>
<organism evidence="2">
    <name type="scientific">Arabidopsis thaliana</name>
    <name type="common">Mouse-ear cress</name>
    <dbReference type="NCBI Taxonomy" id="3702"/>
    <lineage>
        <taxon>Eukaryota</taxon>
        <taxon>Viridiplantae</taxon>
        <taxon>Streptophyta</taxon>
        <taxon>Embryophyta</taxon>
        <taxon>Tracheophyta</taxon>
        <taxon>Spermatophyta</taxon>
        <taxon>Magnoliopsida</taxon>
        <taxon>eudicotyledons</taxon>
        <taxon>Gunneridae</taxon>
        <taxon>Pentapetalae</taxon>
        <taxon>rosids</taxon>
        <taxon>malvids</taxon>
        <taxon>Brassicales</taxon>
        <taxon>Brassicaceae</taxon>
        <taxon>Camelineae</taxon>
        <taxon>Arabidopsis</taxon>
    </lineage>
</organism>
<dbReference type="AlphaFoldDB" id="Q9FWJ7"/>
<evidence type="ECO:0000256" key="1">
    <source>
        <dbReference type="SAM" id="MobiDB-lite"/>
    </source>
</evidence>
<keyword evidence="2" id="KW-0346">Stress response</keyword>
<reference evidence="2" key="3">
    <citation type="submission" date="2000-09" db="EMBL/GenBank/DDBJ databases">
        <authorList>
            <person name="Town C.D."/>
            <person name="Kaul S."/>
        </authorList>
    </citation>
    <scope>NUCLEOTIDE SEQUENCE</scope>
</reference>
<accession>Q9FWJ7</accession>
<sequence length="65" mass="6833">MVSIGPQVRGPGPFRDVAGRSSTESDGPVHGDPLLSATRGIGASGARRGWDIKVVWECVEIELSD</sequence>